<reference evidence="1 2" key="3">
    <citation type="journal article" date="2011" name="Nat. Chem. Biol.">
        <title>Reveromycin A biosynthesis uses RevG and RevJ for stereospecific spiroacetal formation.</title>
        <authorList>
            <person name="Takahashi S."/>
            <person name="Toyoda A."/>
            <person name="Sekiyama Y."/>
            <person name="Takagi H."/>
            <person name="Nogawa T."/>
            <person name="Uramoto M."/>
            <person name="Suzuki R."/>
            <person name="Koshino H."/>
            <person name="Kumano T."/>
            <person name="Panthee S."/>
            <person name="Dairi T."/>
            <person name="Ishikawa J."/>
            <person name="Ikeda H."/>
            <person name="Sakaki Y."/>
            <person name="Osada H."/>
        </authorList>
    </citation>
    <scope>NUCLEOTIDE SEQUENCE [LARGE SCALE GENOMIC DNA]</scope>
    <source>
        <strain evidence="1 2">SN-593</strain>
    </source>
</reference>
<reference evidence="1 2" key="4">
    <citation type="journal article" date="2020" name="Sci. Rep.">
        <title>beta-carboline chemical signals induce reveromycin production through a LuxR family regulator in Streptomyces sp. SN-593.</title>
        <authorList>
            <person name="Panthee S."/>
            <person name="Kito N."/>
            <person name="Hayashi T."/>
            <person name="Shimizu T."/>
            <person name="Ishikawa J."/>
            <person name="Hamamoto H."/>
            <person name="Osada H."/>
            <person name="Takahashi S."/>
        </authorList>
    </citation>
    <scope>NUCLEOTIDE SEQUENCE [LARGE SCALE GENOMIC DNA]</scope>
    <source>
        <strain evidence="1 2">SN-593</strain>
    </source>
</reference>
<protein>
    <recommendedName>
        <fullName evidence="3">Acetyltransferase</fullName>
    </recommendedName>
</protein>
<evidence type="ECO:0000313" key="1">
    <source>
        <dbReference type="EMBL" id="BBB01440.1"/>
    </source>
</evidence>
<organism evidence="1 2">
    <name type="scientific">Actinacidiphila reveromycinica</name>
    <dbReference type="NCBI Taxonomy" id="659352"/>
    <lineage>
        <taxon>Bacteria</taxon>
        <taxon>Bacillati</taxon>
        <taxon>Actinomycetota</taxon>
        <taxon>Actinomycetes</taxon>
        <taxon>Kitasatosporales</taxon>
        <taxon>Streptomycetaceae</taxon>
        <taxon>Actinacidiphila</taxon>
    </lineage>
</organism>
<reference evidence="1 2" key="2">
    <citation type="journal article" date="2011" name="J. Antibiot.">
        <title>Furaquinocins I and J: novel polyketide isoprenoid hybrid compounds from Streptomyces reveromyceticus SN-593.</title>
        <authorList>
            <person name="Panthee S."/>
            <person name="Takahashi S."/>
            <person name="Takagi H."/>
            <person name="Nogawa T."/>
            <person name="Oowada E."/>
            <person name="Uramoto M."/>
            <person name="Osada H."/>
        </authorList>
    </citation>
    <scope>NUCLEOTIDE SEQUENCE [LARGE SCALE GENOMIC DNA]</scope>
    <source>
        <strain evidence="1 2">SN-593</strain>
    </source>
</reference>
<dbReference type="EMBL" id="AP018365">
    <property type="protein sequence ID" value="BBB01440.1"/>
    <property type="molecule type" value="Genomic_DNA"/>
</dbReference>
<dbReference type="Proteomes" id="UP000595703">
    <property type="component" value="Chromosome"/>
</dbReference>
<reference evidence="1 2" key="1">
    <citation type="journal article" date="2010" name="J. Bacteriol.">
        <title>Biochemical characterization of a novel indole prenyltransferase from Streptomyces sp. SN-593.</title>
        <authorList>
            <person name="Takahashi S."/>
            <person name="Takagi H."/>
            <person name="Toyoda A."/>
            <person name="Uramoto M."/>
            <person name="Nogawa T."/>
            <person name="Ueki M."/>
            <person name="Sakaki Y."/>
            <person name="Osada H."/>
        </authorList>
    </citation>
    <scope>NUCLEOTIDE SEQUENCE [LARGE SCALE GENOMIC DNA]</scope>
    <source>
        <strain evidence="1 2">SN-593</strain>
    </source>
</reference>
<name>A0A7U3VS41_9ACTN</name>
<proteinExistence type="predicted"/>
<keyword evidence="2" id="KW-1185">Reference proteome</keyword>
<evidence type="ECO:0000313" key="2">
    <source>
        <dbReference type="Proteomes" id="UP000595703"/>
    </source>
</evidence>
<dbReference type="SUPFAM" id="SSF55729">
    <property type="entry name" value="Acyl-CoA N-acyltransferases (Nat)"/>
    <property type="match status" value="1"/>
</dbReference>
<dbReference type="AlphaFoldDB" id="A0A7U3VS41"/>
<gene>
    <name evidence="1" type="ORF">RVR_8859</name>
</gene>
<dbReference type="KEGG" id="arev:RVR_8859"/>
<dbReference type="InterPro" id="IPR016181">
    <property type="entry name" value="Acyl_CoA_acyltransferase"/>
</dbReference>
<sequence>MWLSVMPGSHRATALCERHGFTDAGEPSDLLPDGVGRERVMAKSLAAVTM</sequence>
<evidence type="ECO:0008006" key="3">
    <source>
        <dbReference type="Google" id="ProtNLM"/>
    </source>
</evidence>
<accession>A0A7U3VS41</accession>